<keyword evidence="2" id="KW-0677">Repeat</keyword>
<feature type="compositionally biased region" description="Basic and acidic residues" evidence="4">
    <location>
        <begin position="971"/>
        <end position="984"/>
    </location>
</feature>
<dbReference type="InterPro" id="IPR019775">
    <property type="entry name" value="WD40_repeat_CS"/>
</dbReference>
<comment type="caution">
    <text evidence="6">The sequence shown here is derived from an EMBL/GenBank/DDBJ whole genome shotgun (WGS) entry which is preliminary data.</text>
</comment>
<feature type="repeat" description="WD" evidence="3">
    <location>
        <begin position="731"/>
        <end position="763"/>
    </location>
</feature>
<evidence type="ECO:0000256" key="1">
    <source>
        <dbReference type="ARBA" id="ARBA00022574"/>
    </source>
</evidence>
<dbReference type="InterPro" id="IPR011992">
    <property type="entry name" value="EF-hand-dom_pair"/>
</dbReference>
<dbReference type="InterPro" id="IPR002048">
    <property type="entry name" value="EF_hand_dom"/>
</dbReference>
<keyword evidence="7" id="KW-1185">Reference proteome</keyword>
<keyword evidence="1 3" id="KW-0853">WD repeat</keyword>
<dbReference type="Proteomes" id="UP001152803">
    <property type="component" value="Unassembled WGS sequence"/>
</dbReference>
<dbReference type="PROSITE" id="PS00678">
    <property type="entry name" value="WD_REPEATS_1"/>
    <property type="match status" value="3"/>
</dbReference>
<dbReference type="Pfam" id="PF13499">
    <property type="entry name" value="EF-hand_7"/>
    <property type="match status" value="1"/>
</dbReference>
<reference evidence="6" key="1">
    <citation type="journal article" date="2023" name="Science">
        <title>Genome structures resolve the early diversification of teleost fishes.</title>
        <authorList>
            <person name="Parey E."/>
            <person name="Louis A."/>
            <person name="Montfort J."/>
            <person name="Bouchez O."/>
            <person name="Roques C."/>
            <person name="Iampietro C."/>
            <person name="Lluch J."/>
            <person name="Castinel A."/>
            <person name="Donnadieu C."/>
            <person name="Desvignes T."/>
            <person name="Floi Bucao C."/>
            <person name="Jouanno E."/>
            <person name="Wen M."/>
            <person name="Mejri S."/>
            <person name="Dirks R."/>
            <person name="Jansen H."/>
            <person name="Henkel C."/>
            <person name="Chen W.J."/>
            <person name="Zahm M."/>
            <person name="Cabau C."/>
            <person name="Klopp C."/>
            <person name="Thompson A.W."/>
            <person name="Robinson-Rechavi M."/>
            <person name="Braasch I."/>
            <person name="Lecointre G."/>
            <person name="Bobe J."/>
            <person name="Postlethwait J.H."/>
            <person name="Berthelot C."/>
            <person name="Roest Crollius H."/>
            <person name="Guiguen Y."/>
        </authorList>
    </citation>
    <scope>NUCLEOTIDE SEQUENCE</scope>
    <source>
        <strain evidence="6">Concon-B</strain>
    </source>
</reference>
<dbReference type="PROSITE" id="PS50082">
    <property type="entry name" value="WD_REPEATS_2"/>
    <property type="match status" value="5"/>
</dbReference>
<accession>A0A9Q1D2V7</accession>
<dbReference type="Gene3D" id="2.130.10.10">
    <property type="entry name" value="YVTN repeat-like/Quinoprotein amine dehydrogenase"/>
    <property type="match status" value="5"/>
</dbReference>
<feature type="region of interest" description="Disordered" evidence="4">
    <location>
        <begin position="34"/>
        <end position="70"/>
    </location>
</feature>
<sequence length="1084" mass="121075">MPLGNKVRPTSAGAKLETQNTSSILVQLGCATRNAEQTREKTPETRAVRTPPSRGRVVELQEDPEGAEPRPEWLERELLKQGHRRHTVALGVGFAFSEGRLRSAERSRGLGKLRIDQNVSLQDLERLKQAFEEFESGGMQALDMKNFRLIVRKCLQLHDINDEQIQELFMKIDYSGNGKIVWDEFCTYVQLEYMEKDEAVSRGKRAALVLPACVRPICHGEPVLGIRATADDIIVTVREEGEVYYWNSELQLKKEKAVFQQRPVNRKPKWATDFAIMPQYNKLIIATGDREIQFYELLSLEPYCQLSGLETVPLKLDYSSTGPDECMILYGDAQGCVTIILITLVGEMLRLWKKLPVVETMPSIGMDSAVLSPNVTCIRWKVHGDWVTQVKYSESMRAVVSSSNHEASALVIGCIRPTMNVEQTLREIRELCREGKSRRVQAGIGSAQQRAAGDQTVFSIYKGAKTFDLCKTLNLLVTGGMDRLIRMWNPYVPGKPTGFLIGHCAPIFYVCISSDDGRIFSMSMDSIIKIWDIQDQCCLFTAHPKASLIRGELSACLYSPSVKALYVAADSMALLPLRTRVHAQSHLIMSHKEPVLCSGYSEAFRQVVSCSDGSVVKVWDFDTGKQVFEFGGAHGVSAITCLTFDPKGRRLITGGRDGCLKVWNFNNGQCLKIFRKDHDSAEVCDCTYLNVNRNTYIISVGWNRRIDIYFDSAEDPHHVQGPQPPWQDDLKCGHKEDILCVAQCPPSLLASGSYDGEIIVWNLVSGHVQCRFTTPVLDDCDPSEDVDRSALSLDFLKTRAVGVRFISAAWLVSSGAQGYVHFWNVLNGGKVLASFQASRLKYKITKLTVTQDESNLYASDQAGFIYVYDITSYALGPEKEAPKLTNYWRAHISSVTSLQIVEDGLVLLTTSTDCTVRLWSTDGEFIGTFGQEESWSIHTPSSWKHPTIPHEILIDPLSMPAHSLLDRHDSISDINRSDQTKARDAQPGSRSKPKSPTVQISDSDGEILEEIRNLCYPSMQGKRLHHEIFKNTNKPPNHGGPKAYHTLQCFDIDDTSNMCKKPDLSLAVMDAFSSSLAVKGPAGS</sequence>
<dbReference type="SUPFAM" id="SSF50978">
    <property type="entry name" value="WD40 repeat-like"/>
    <property type="match status" value="2"/>
</dbReference>
<name>A0A9Q1D2V7_CONCO</name>
<dbReference type="SUPFAM" id="SSF47473">
    <property type="entry name" value="EF-hand"/>
    <property type="match status" value="1"/>
</dbReference>
<feature type="compositionally biased region" description="Basic and acidic residues" evidence="4">
    <location>
        <begin position="36"/>
        <end position="47"/>
    </location>
</feature>
<dbReference type="PANTHER" id="PTHR44324">
    <property type="entry name" value="WD40 REPEAT DOMAIN 95"/>
    <property type="match status" value="1"/>
</dbReference>
<feature type="domain" description="EF-hand" evidence="5">
    <location>
        <begin position="160"/>
        <end position="195"/>
    </location>
</feature>
<dbReference type="PROSITE" id="PS50222">
    <property type="entry name" value="EF_HAND_2"/>
    <property type="match status" value="1"/>
</dbReference>
<dbReference type="InterPro" id="IPR051242">
    <property type="entry name" value="WD-EF-hand_domain"/>
</dbReference>
<evidence type="ECO:0000259" key="5">
    <source>
        <dbReference type="PROSITE" id="PS50222"/>
    </source>
</evidence>
<feature type="repeat" description="WD" evidence="3">
    <location>
        <begin position="500"/>
        <end position="541"/>
    </location>
</feature>
<evidence type="ECO:0000313" key="6">
    <source>
        <dbReference type="EMBL" id="KAJ8256464.1"/>
    </source>
</evidence>
<dbReference type="InterPro" id="IPR001680">
    <property type="entry name" value="WD40_rpt"/>
</dbReference>
<organism evidence="6 7">
    <name type="scientific">Conger conger</name>
    <name type="common">Conger eel</name>
    <name type="synonym">Muraena conger</name>
    <dbReference type="NCBI Taxonomy" id="82655"/>
    <lineage>
        <taxon>Eukaryota</taxon>
        <taxon>Metazoa</taxon>
        <taxon>Chordata</taxon>
        <taxon>Craniata</taxon>
        <taxon>Vertebrata</taxon>
        <taxon>Euteleostomi</taxon>
        <taxon>Actinopterygii</taxon>
        <taxon>Neopterygii</taxon>
        <taxon>Teleostei</taxon>
        <taxon>Anguilliformes</taxon>
        <taxon>Congridae</taxon>
        <taxon>Conger</taxon>
    </lineage>
</organism>
<feature type="repeat" description="WD" evidence="3">
    <location>
        <begin position="637"/>
        <end position="673"/>
    </location>
</feature>
<dbReference type="Gene3D" id="1.10.238.10">
    <property type="entry name" value="EF-hand"/>
    <property type="match status" value="1"/>
</dbReference>
<dbReference type="InterPro" id="IPR015943">
    <property type="entry name" value="WD40/YVTN_repeat-like_dom_sf"/>
</dbReference>
<dbReference type="PROSITE" id="PS50294">
    <property type="entry name" value="WD_REPEATS_REGION"/>
    <property type="match status" value="3"/>
</dbReference>
<evidence type="ECO:0000256" key="3">
    <source>
        <dbReference type="PROSITE-ProRule" id="PRU00221"/>
    </source>
</evidence>
<dbReference type="PANTHER" id="PTHR44324:SF4">
    <property type="entry name" value="WD40 REPEAT DOMAIN 95"/>
    <property type="match status" value="1"/>
</dbReference>
<dbReference type="AlphaFoldDB" id="A0A9Q1D2V7"/>
<dbReference type="InterPro" id="IPR036322">
    <property type="entry name" value="WD40_repeat_dom_sf"/>
</dbReference>
<evidence type="ECO:0000313" key="7">
    <source>
        <dbReference type="Proteomes" id="UP001152803"/>
    </source>
</evidence>
<dbReference type="GO" id="GO:0005509">
    <property type="term" value="F:calcium ion binding"/>
    <property type="evidence" value="ECO:0007669"/>
    <property type="project" value="InterPro"/>
</dbReference>
<dbReference type="OrthoDB" id="5980302at2759"/>
<proteinExistence type="predicted"/>
<evidence type="ECO:0000256" key="2">
    <source>
        <dbReference type="ARBA" id="ARBA00022737"/>
    </source>
</evidence>
<dbReference type="SMART" id="SM00320">
    <property type="entry name" value="WD40"/>
    <property type="match status" value="12"/>
</dbReference>
<gene>
    <name evidence="6" type="ORF">COCON_G00186160</name>
</gene>
<protein>
    <recommendedName>
        <fullName evidence="5">EF-hand domain-containing protein</fullName>
    </recommendedName>
</protein>
<evidence type="ECO:0000256" key="4">
    <source>
        <dbReference type="SAM" id="MobiDB-lite"/>
    </source>
</evidence>
<feature type="repeat" description="WD" evidence="3">
    <location>
        <begin position="888"/>
        <end position="920"/>
    </location>
</feature>
<dbReference type="Pfam" id="PF00400">
    <property type="entry name" value="WD40"/>
    <property type="match status" value="4"/>
</dbReference>
<feature type="repeat" description="WD" evidence="3">
    <location>
        <begin position="588"/>
        <end position="629"/>
    </location>
</feature>
<dbReference type="EMBL" id="JAFJMO010000014">
    <property type="protein sequence ID" value="KAJ8256464.1"/>
    <property type="molecule type" value="Genomic_DNA"/>
</dbReference>
<feature type="region of interest" description="Disordered" evidence="4">
    <location>
        <begin position="971"/>
        <end position="1003"/>
    </location>
</feature>